<protein>
    <submittedName>
        <fullName evidence="2">Uncharacterized protein</fullName>
    </submittedName>
</protein>
<dbReference type="EMBL" id="CADCUV010000100">
    <property type="protein sequence ID" value="CAA9417536.1"/>
    <property type="molecule type" value="Genomic_DNA"/>
</dbReference>
<evidence type="ECO:0000313" key="2">
    <source>
        <dbReference type="EMBL" id="CAA9417536.1"/>
    </source>
</evidence>
<accession>A0A6J4PJA1</accession>
<feature type="non-terminal residue" evidence="2">
    <location>
        <position position="143"/>
    </location>
</feature>
<feature type="non-terminal residue" evidence="2">
    <location>
        <position position="1"/>
    </location>
</feature>
<feature type="region of interest" description="Disordered" evidence="1">
    <location>
        <begin position="46"/>
        <end position="80"/>
    </location>
</feature>
<feature type="region of interest" description="Disordered" evidence="1">
    <location>
        <begin position="93"/>
        <end position="143"/>
    </location>
</feature>
<gene>
    <name evidence="2" type="ORF">AVDCRST_MAG22-2321</name>
</gene>
<feature type="compositionally biased region" description="Low complexity" evidence="1">
    <location>
        <begin position="59"/>
        <end position="80"/>
    </location>
</feature>
<proteinExistence type="predicted"/>
<reference evidence="2" key="1">
    <citation type="submission" date="2020-02" db="EMBL/GenBank/DDBJ databases">
        <authorList>
            <person name="Meier V. D."/>
        </authorList>
    </citation>
    <scope>NUCLEOTIDE SEQUENCE</scope>
    <source>
        <strain evidence="2">AVDCRST_MAG22</strain>
    </source>
</reference>
<evidence type="ECO:0000256" key="1">
    <source>
        <dbReference type="SAM" id="MobiDB-lite"/>
    </source>
</evidence>
<name>A0A6J4PJA1_9ACTN</name>
<dbReference type="AlphaFoldDB" id="A0A6J4PJA1"/>
<organism evidence="2">
    <name type="scientific">uncultured Rubrobacteraceae bacterium</name>
    <dbReference type="NCBI Taxonomy" id="349277"/>
    <lineage>
        <taxon>Bacteria</taxon>
        <taxon>Bacillati</taxon>
        <taxon>Actinomycetota</taxon>
        <taxon>Rubrobacteria</taxon>
        <taxon>Rubrobacterales</taxon>
        <taxon>Rubrobacteraceae</taxon>
        <taxon>environmental samples</taxon>
    </lineage>
</organism>
<sequence>CAWREAGVEPEKSPSVVYEAFDAGSHLFGVVGILASLEWDNFRYDPDPTRRSLTAPGVTAAGSPGSPRSSATASSRRTSACWPWTRGGAAGVLGAGSWRRPSRGWGPGAWTSRHRTRAWTSTGRSGTGSRPGSGSISAERRRA</sequence>